<name>E0THX3_PARBH</name>
<proteinExistence type="predicted"/>
<evidence type="ECO:0000313" key="1">
    <source>
        <dbReference type="EMBL" id="ADM10784.1"/>
    </source>
</evidence>
<dbReference type="Proteomes" id="UP000001302">
    <property type="component" value="Chromosome"/>
</dbReference>
<sequence>MEGRFAVAPLTIMVMDGDNSLDKGE</sequence>
<gene>
    <name evidence="1" type="ordered locus">PB2503_00065</name>
</gene>
<reference evidence="1 2" key="2">
    <citation type="journal article" date="2011" name="J. Bacteriol.">
        <title>Complete genome sequence of strain HTCC2503T of Parvularcula bermudensis, the type species of the order "Parvularculales" in the class Alphaproteobacteria.</title>
        <authorList>
            <person name="Oh H.M."/>
            <person name="Kang I."/>
            <person name="Vergin K.L."/>
            <person name="Kang D."/>
            <person name="Rhee K.H."/>
            <person name="Giovannoni S.J."/>
            <person name="Cho J.C."/>
        </authorList>
    </citation>
    <scope>NUCLEOTIDE SEQUENCE [LARGE SCALE GENOMIC DNA]</scope>
    <source>
        <strain evidence="2">ATCC BAA-594 / HTCC2503 / KCTC 12087</strain>
    </source>
</reference>
<organism evidence="1 2">
    <name type="scientific">Parvularcula bermudensis (strain ATCC BAA-594 / HTCC2503 / KCTC 12087)</name>
    <dbReference type="NCBI Taxonomy" id="314260"/>
    <lineage>
        <taxon>Bacteria</taxon>
        <taxon>Pseudomonadati</taxon>
        <taxon>Pseudomonadota</taxon>
        <taxon>Alphaproteobacteria</taxon>
        <taxon>Parvularculales</taxon>
        <taxon>Parvularculaceae</taxon>
        <taxon>Parvularcula</taxon>
    </lineage>
</organism>
<dbReference type="HOGENOM" id="CLU_3419082_0_0_5"/>
<protein>
    <submittedName>
        <fullName evidence="1">Uncharacterized protein</fullName>
    </submittedName>
</protein>
<dbReference type="KEGG" id="pbr:PB2503_00065"/>
<dbReference type="AlphaFoldDB" id="E0THX3"/>
<keyword evidence="2" id="KW-1185">Reference proteome</keyword>
<reference evidence="2" key="1">
    <citation type="submission" date="2010-08" db="EMBL/GenBank/DDBJ databases">
        <title>Genome sequence of Parvularcula bermudensis HTCC2503.</title>
        <authorList>
            <person name="Kang D.-M."/>
            <person name="Oh H.-M."/>
            <person name="Cho J.-C."/>
        </authorList>
    </citation>
    <scope>NUCLEOTIDE SEQUENCE [LARGE SCALE GENOMIC DNA]</scope>
    <source>
        <strain evidence="2">ATCC BAA-594 / HTCC2503 / KCTC 12087</strain>
    </source>
</reference>
<dbReference type="STRING" id="314260.PB2503_00065"/>
<accession>E0THX3</accession>
<dbReference type="EMBL" id="CP002156">
    <property type="protein sequence ID" value="ADM10784.1"/>
    <property type="molecule type" value="Genomic_DNA"/>
</dbReference>
<evidence type="ECO:0000313" key="2">
    <source>
        <dbReference type="Proteomes" id="UP000001302"/>
    </source>
</evidence>